<dbReference type="Proteomes" id="UP001530377">
    <property type="component" value="Unassembled WGS sequence"/>
</dbReference>
<dbReference type="GO" id="GO:0016020">
    <property type="term" value="C:membrane"/>
    <property type="evidence" value="ECO:0007669"/>
    <property type="project" value="UniProtKB-SubCell"/>
</dbReference>
<keyword evidence="6" id="KW-0547">Nucleotide-binding</keyword>
<dbReference type="InterPro" id="IPR036640">
    <property type="entry name" value="ABC1_TM_sf"/>
</dbReference>
<feature type="domain" description="ABC transporter" evidence="12">
    <location>
        <begin position="1319"/>
        <end position="1555"/>
    </location>
</feature>
<comment type="similarity">
    <text evidence="2">Belongs to the ABC transporter superfamily. ABCC family. Conjugate transporter (TC 3.A.1.208) subfamily.</text>
</comment>
<comment type="subcellular location">
    <subcellularLocation>
        <location evidence="1">Membrane</location>
        <topology evidence="1">Multi-pass membrane protein</topology>
    </subcellularLocation>
</comment>
<feature type="region of interest" description="Disordered" evidence="10">
    <location>
        <begin position="1658"/>
        <end position="1679"/>
    </location>
</feature>
<keyword evidence="9 11" id="KW-0472">Membrane</keyword>
<feature type="transmembrane region" description="Helical" evidence="11">
    <location>
        <begin position="1222"/>
        <end position="1245"/>
    </location>
</feature>
<dbReference type="Gene3D" id="3.40.50.1820">
    <property type="entry name" value="alpha/beta hydrolase"/>
    <property type="match status" value="1"/>
</dbReference>
<evidence type="ECO:0000313" key="14">
    <source>
        <dbReference type="EMBL" id="KAL3821761.1"/>
    </source>
</evidence>
<feature type="transmembrane region" description="Helical" evidence="11">
    <location>
        <begin position="285"/>
        <end position="302"/>
    </location>
</feature>
<dbReference type="Gene3D" id="3.40.50.300">
    <property type="entry name" value="P-loop containing nucleotide triphosphate hydrolases"/>
    <property type="match status" value="2"/>
</dbReference>
<keyword evidence="15" id="KW-1185">Reference proteome</keyword>
<feature type="transmembrane region" description="Helical" evidence="11">
    <location>
        <begin position="973"/>
        <end position="995"/>
    </location>
</feature>
<evidence type="ECO:0000256" key="10">
    <source>
        <dbReference type="SAM" id="MobiDB-lite"/>
    </source>
</evidence>
<dbReference type="InterPro" id="IPR044726">
    <property type="entry name" value="ABCC_6TM_D2"/>
</dbReference>
<evidence type="ECO:0000256" key="2">
    <source>
        <dbReference type="ARBA" id="ARBA00009726"/>
    </source>
</evidence>
<dbReference type="PROSITE" id="PS50929">
    <property type="entry name" value="ABC_TM1F"/>
    <property type="match status" value="2"/>
</dbReference>
<feature type="domain" description="ABC transmembrane type-1" evidence="13">
    <location>
        <begin position="231"/>
        <end position="528"/>
    </location>
</feature>
<dbReference type="CDD" id="cd18579">
    <property type="entry name" value="ABC_6TM_ABCC_D1"/>
    <property type="match status" value="1"/>
</dbReference>
<dbReference type="Pfam" id="PF00005">
    <property type="entry name" value="ABC_tran"/>
    <property type="match status" value="2"/>
</dbReference>
<evidence type="ECO:0000256" key="3">
    <source>
        <dbReference type="ARBA" id="ARBA00022448"/>
    </source>
</evidence>
<dbReference type="SUPFAM" id="SSF52540">
    <property type="entry name" value="P-loop containing nucleoside triphosphate hydrolases"/>
    <property type="match status" value="2"/>
</dbReference>
<feature type="region of interest" description="Disordered" evidence="10">
    <location>
        <begin position="59"/>
        <end position="103"/>
    </location>
</feature>
<evidence type="ECO:0000256" key="1">
    <source>
        <dbReference type="ARBA" id="ARBA00004141"/>
    </source>
</evidence>
<evidence type="ECO:0000256" key="4">
    <source>
        <dbReference type="ARBA" id="ARBA00022692"/>
    </source>
</evidence>
<dbReference type="InterPro" id="IPR050173">
    <property type="entry name" value="ABC_transporter_C-like"/>
</dbReference>
<feature type="transmembrane region" description="Helical" evidence="11">
    <location>
        <begin position="502"/>
        <end position="520"/>
    </location>
</feature>
<keyword evidence="4 11" id="KW-0812">Transmembrane</keyword>
<dbReference type="Gene3D" id="1.20.1560.10">
    <property type="entry name" value="ABC transporter type 1, transmembrane domain"/>
    <property type="match status" value="2"/>
</dbReference>
<feature type="compositionally biased region" description="Acidic residues" evidence="10">
    <location>
        <begin position="1658"/>
        <end position="1668"/>
    </location>
</feature>
<evidence type="ECO:0000256" key="11">
    <source>
        <dbReference type="SAM" id="Phobius"/>
    </source>
</evidence>
<proteinExistence type="inferred from homology"/>
<gene>
    <name evidence="14" type="ORF">ACHAXA_000260</name>
</gene>
<feature type="transmembrane region" description="Helical" evidence="11">
    <location>
        <begin position="1039"/>
        <end position="1065"/>
    </location>
</feature>
<dbReference type="FunFam" id="1.20.1560.10:FF:000013">
    <property type="entry name" value="ABC transporter C family member 2"/>
    <property type="match status" value="1"/>
</dbReference>
<dbReference type="PANTHER" id="PTHR24223">
    <property type="entry name" value="ATP-BINDING CASSETTE SUB-FAMILY C"/>
    <property type="match status" value="1"/>
</dbReference>
<dbReference type="FunFam" id="3.40.50.300:FF:000838">
    <property type="entry name" value="ABC multidrug transporter (Eurofung)"/>
    <property type="match status" value="1"/>
</dbReference>
<feature type="compositionally biased region" description="Basic residues" evidence="10">
    <location>
        <begin position="87"/>
        <end position="103"/>
    </location>
</feature>
<evidence type="ECO:0000256" key="9">
    <source>
        <dbReference type="ARBA" id="ARBA00023136"/>
    </source>
</evidence>
<dbReference type="FunFam" id="3.40.50.300:FF:000997">
    <property type="entry name" value="Multidrug resistance-associated protein 1"/>
    <property type="match status" value="1"/>
</dbReference>
<dbReference type="CDD" id="cd03244">
    <property type="entry name" value="ABCC_MRP_domain2"/>
    <property type="match status" value="1"/>
</dbReference>
<dbReference type="EMBL" id="JALLPB020000085">
    <property type="protein sequence ID" value="KAL3821761.1"/>
    <property type="molecule type" value="Genomic_DNA"/>
</dbReference>
<dbReference type="SUPFAM" id="SSF90123">
    <property type="entry name" value="ABC transporter transmembrane region"/>
    <property type="match status" value="2"/>
</dbReference>
<keyword evidence="3" id="KW-0813">Transport</keyword>
<dbReference type="InterPro" id="IPR027417">
    <property type="entry name" value="P-loop_NTPase"/>
</dbReference>
<evidence type="ECO:0000259" key="13">
    <source>
        <dbReference type="PROSITE" id="PS50929"/>
    </source>
</evidence>
<protein>
    <submittedName>
        <fullName evidence="14">Uncharacterized protein</fullName>
    </submittedName>
</protein>
<feature type="compositionally biased region" description="Basic and acidic residues" evidence="10">
    <location>
        <begin position="1669"/>
        <end position="1679"/>
    </location>
</feature>
<dbReference type="SUPFAM" id="SSF53474">
    <property type="entry name" value="alpha/beta-Hydrolases"/>
    <property type="match status" value="1"/>
</dbReference>
<accession>A0ABD3SBE6</accession>
<feature type="transmembrane region" description="Helical" evidence="11">
    <location>
        <begin position="389"/>
        <end position="406"/>
    </location>
</feature>
<dbReference type="InterPro" id="IPR011527">
    <property type="entry name" value="ABC1_TM_dom"/>
</dbReference>
<feature type="non-terminal residue" evidence="14">
    <location>
        <position position="1"/>
    </location>
</feature>
<dbReference type="InterPro" id="IPR003439">
    <property type="entry name" value="ABC_transporter-like_ATP-bd"/>
</dbReference>
<evidence type="ECO:0000313" key="15">
    <source>
        <dbReference type="Proteomes" id="UP001530377"/>
    </source>
</evidence>
<evidence type="ECO:0000256" key="8">
    <source>
        <dbReference type="ARBA" id="ARBA00022989"/>
    </source>
</evidence>
<keyword evidence="8 11" id="KW-1133">Transmembrane helix</keyword>
<dbReference type="PANTHER" id="PTHR24223:SF456">
    <property type="entry name" value="MULTIDRUG RESISTANCE-ASSOCIATED PROTEIN LETHAL(2)03659"/>
    <property type="match status" value="1"/>
</dbReference>
<keyword evidence="7" id="KW-0067">ATP-binding</keyword>
<reference evidence="14 15" key="1">
    <citation type="submission" date="2024-10" db="EMBL/GenBank/DDBJ databases">
        <title>Updated reference genomes for cyclostephanoid diatoms.</title>
        <authorList>
            <person name="Roberts W.R."/>
            <person name="Alverson A.J."/>
        </authorList>
    </citation>
    <scope>NUCLEOTIDE SEQUENCE [LARGE SCALE GENOMIC DNA]</scope>
    <source>
        <strain evidence="14 15">AJA228-03</strain>
    </source>
</reference>
<dbReference type="FunFam" id="1.20.1560.10:FF:000082">
    <property type="entry name" value="ABC transporter, multidrug resistance associated protein"/>
    <property type="match status" value="1"/>
</dbReference>
<comment type="caution">
    <text evidence="14">The sequence shown here is derived from an EMBL/GenBank/DDBJ whole genome shotgun (WGS) entry which is preliminary data.</text>
</comment>
<feature type="domain" description="ABC transporter" evidence="12">
    <location>
        <begin position="681"/>
        <end position="909"/>
    </location>
</feature>
<feature type="transmembrane region" description="Helical" evidence="11">
    <location>
        <begin position="365"/>
        <end position="383"/>
    </location>
</feature>
<dbReference type="InterPro" id="IPR044746">
    <property type="entry name" value="ABCC_6TM_D1"/>
</dbReference>
<feature type="transmembrane region" description="Helical" evidence="11">
    <location>
        <begin position="1125"/>
        <end position="1150"/>
    </location>
</feature>
<dbReference type="CDD" id="cd03250">
    <property type="entry name" value="ABCC_MRP_domain1"/>
    <property type="match status" value="1"/>
</dbReference>
<evidence type="ECO:0000256" key="5">
    <source>
        <dbReference type="ARBA" id="ARBA00022737"/>
    </source>
</evidence>
<dbReference type="InterPro" id="IPR003593">
    <property type="entry name" value="AAA+_ATPase"/>
</dbReference>
<name>A0ABD3SBE6_9STRA</name>
<dbReference type="CDD" id="cd18580">
    <property type="entry name" value="ABC_6TM_ABCC_D2"/>
    <property type="match status" value="1"/>
</dbReference>
<dbReference type="InterPro" id="IPR029058">
    <property type="entry name" value="AB_hydrolase_fold"/>
</dbReference>
<dbReference type="PROSITE" id="PS50893">
    <property type="entry name" value="ABC_TRANSPORTER_2"/>
    <property type="match status" value="2"/>
</dbReference>
<feature type="transmembrane region" description="Helical" evidence="11">
    <location>
        <begin position="1099"/>
        <end position="1119"/>
    </location>
</feature>
<feature type="domain" description="ABC transmembrane type-1" evidence="13">
    <location>
        <begin position="998"/>
        <end position="1283"/>
    </location>
</feature>
<evidence type="ECO:0000256" key="6">
    <source>
        <dbReference type="ARBA" id="ARBA00022741"/>
    </source>
</evidence>
<evidence type="ECO:0000259" key="12">
    <source>
        <dbReference type="PROSITE" id="PS50893"/>
    </source>
</evidence>
<sequence>REDQQQQQQQQQRHVNNNNISDVFSIPPSAEDEEAVAVAAAAVVAPAISGMGGVGGGVVGDAGQQLGGPWPEDDISWSSSSSDPPPHHPRWHPNRRRRLRRRRRRRRRPTLLERWSFSYMNAILDRGATIHGDSAAAAAATNKNRREVEGEGVSILRPRFNRYYHERQSTPSRATSIESPPSRCRKLRLPRRKRHVLNENENDERHGGGGGSLYRALWHLARDTFVPAGYCQLITVLAQVSVPMFIWRLLRILENDTSYPAPSTANGYENENEYGGYRHAVFREALPYVLLTLLADVINAYFMHRQRFLSMSSGVCIRAAIIGAMYERVLRLTPGGKIGLTTGMASNLFATDTQKLYEVAAEGHLLWSAPLSMLLVAVMLVAVVGPSMAVGVALLLLFVPVVQAISNRMMEIRKHRVRVTDNRVEIVNAMIQGIKFTKLNNYEGLYYDKIDNVRDEELKFLRREFNVWSLLLAVQFISPVVASAGAFAAYALTGNVLTTSDAFTALLLFNALRFPINYASRLAGKIAQARESARRLSIFMRRETRGDWEDEIEEKEEKDAIGGGGYCGSRCDEIKEESTSSTETTHDSLLSCMETIVNCRSDAVDGGDDKIFGFGNRNDSMAVSSRDGYELEGEMRNDNPSPLIGTNFILPLPPTTPTSNADDAALIIKDGDFHSGDSLCAQSWDAMITGDCDDGFTVRGVNMSVRPGEILAIVGPVGSGKSTIINGIIGEIPVSPRTILTTHGRVAYSSQVAFIINATLRDNIIFGNKFDPQRYNQVLDACCLRDDLEQLSAGDRTEIGERGVTLSGGQKQRVSLARVVYSNPDIALFDDPLSALDAGTSRFVFDRLFKQCKRNNLLRKTAVVLVTHSSHFLSQVKQIMVVVNGRVPFCGTWSELTSARLDDYDPKARIAIDSILHAVQENGVKNGIYGSSKRTDGFNHSYLKRPEFYAEDVSDALMSLETREHGLTRSRAWMYWFQYAGGTFFTIGVFALFILEKVFYFFTEWWVSVWTKATEYPAEILGVSFRPQSAGIAAQCKYIQVYCVLMMLAFSCAFLRTVWIAAGAIRCSKKLYSMMTRSVLHSPMIYFETTPMGRLLNRFTYDAEILDVTLVWSMSMLLISSSWFVAAVVVMVAILPWIIFFLVPITVLYVMIHRHYRKSGADLQRLDALSRSPLQTMLVEAIEGASTIRTFHKEQIFMNRFQDLADNSTSAQMNFMAAQRWLGVRVELLGAAIVFFTSLVVIIFWDFEFFNLNAGMVALLIRWSSGLTISLSFLCDNAAEAEGAVTAIERIQQMSEIAQEQNFAMLPNFDKSWPARGEIEFRDVKMRYRPKLPLSLDGLSFRVEAGEHCGVVGRTGAGKSSLLTALFRLVEIESGSVTIDGVDLSTIGLSDIRGRSNGISIIPQDPFLFAGTMRECLDPFGSYTDDKLLDALASVRMLPSEKRSAILDSRIEEGGTNYSVGQRSLLVLARAMLARPKVLLMDEATANIDGETDKFIQGMLRTLFSDTTLLTIAHRLETIMDYDKVLVLSNGRAAEFGTPMDLFERNGIFTDLVNATGEGAASLISIAKEAAYKRRRRINLRQDRERHCRGEEYGLVSSLARRGFSSELIRVLPIKRYDWLRVALGLFDVPNFYLGTCTPRGLGYGWYVDRLRDAIEDAYNDNGDDDDNDGGREGGGGRRERERVLLIGHSAGGWLARAALGDGSWDVSSTTATIPRASDRVRALITIGAIHSPPSSSTSVAAAGGEGDDDVVVVASGIRSSSSISSSCVTRGALAYVNANYPGAYHGGEGICYVSVGGDAIVGRKDGGGRDAGGISSSMSTSASYVAHASYEAVGGIGETTGDGVVPLEYALLEGSRTIILEGVLHSINEAGTTNPTDRWYGSEDVIDRWLYDSLVEAGIIISRKEKRKGKSIGSMWMGGDGDFFKSSLDKFMDVFST</sequence>
<dbReference type="PROSITE" id="PS00211">
    <property type="entry name" value="ABC_TRANSPORTER_1"/>
    <property type="match status" value="2"/>
</dbReference>
<dbReference type="GO" id="GO:0005524">
    <property type="term" value="F:ATP binding"/>
    <property type="evidence" value="ECO:0007669"/>
    <property type="project" value="UniProtKB-KW"/>
</dbReference>
<feature type="compositionally biased region" description="Low complexity" evidence="10">
    <location>
        <begin position="1"/>
        <end position="12"/>
    </location>
</feature>
<dbReference type="Pfam" id="PF00664">
    <property type="entry name" value="ABC_membrane"/>
    <property type="match status" value="2"/>
</dbReference>
<feature type="compositionally biased region" description="Polar residues" evidence="10">
    <location>
        <begin position="13"/>
        <end position="22"/>
    </location>
</feature>
<feature type="transmembrane region" description="Helical" evidence="11">
    <location>
        <begin position="467"/>
        <end position="490"/>
    </location>
</feature>
<dbReference type="SMART" id="SM00382">
    <property type="entry name" value="AAA"/>
    <property type="match status" value="2"/>
</dbReference>
<evidence type="ECO:0000256" key="7">
    <source>
        <dbReference type="ARBA" id="ARBA00022840"/>
    </source>
</evidence>
<feature type="region of interest" description="Disordered" evidence="10">
    <location>
        <begin position="1"/>
        <end position="28"/>
    </location>
</feature>
<dbReference type="InterPro" id="IPR017871">
    <property type="entry name" value="ABC_transporter-like_CS"/>
</dbReference>
<organism evidence="14 15">
    <name type="scientific">Cyclostephanos tholiformis</name>
    <dbReference type="NCBI Taxonomy" id="382380"/>
    <lineage>
        <taxon>Eukaryota</taxon>
        <taxon>Sar</taxon>
        <taxon>Stramenopiles</taxon>
        <taxon>Ochrophyta</taxon>
        <taxon>Bacillariophyta</taxon>
        <taxon>Coscinodiscophyceae</taxon>
        <taxon>Thalassiosirophycidae</taxon>
        <taxon>Stephanodiscales</taxon>
        <taxon>Stephanodiscaceae</taxon>
        <taxon>Cyclostephanos</taxon>
    </lineage>
</organism>
<keyword evidence="5" id="KW-0677">Repeat</keyword>